<reference evidence="2" key="1">
    <citation type="submission" date="2017-12" db="EMBL/GenBank/DDBJ databases">
        <title>High-resolution comparative analysis of great ape genomes.</title>
        <authorList>
            <person name="Pollen A."/>
            <person name="Hastie A."/>
            <person name="Hormozdiari F."/>
            <person name="Dougherty M."/>
            <person name="Liu R."/>
            <person name="Chaisson M."/>
            <person name="Hoppe E."/>
            <person name="Hill C."/>
            <person name="Pang A."/>
            <person name="Hillier L."/>
            <person name="Baker C."/>
            <person name="Armstrong J."/>
            <person name="Shendure J."/>
            <person name="Paten B."/>
            <person name="Wilson R."/>
            <person name="Chao H."/>
            <person name="Schneider V."/>
            <person name="Ventura M."/>
            <person name="Kronenberg Z."/>
            <person name="Murali S."/>
            <person name="Gordon D."/>
            <person name="Cantsilieris S."/>
            <person name="Munson K."/>
            <person name="Nelson B."/>
            <person name="Raja A."/>
            <person name="Underwood J."/>
            <person name="Diekhans M."/>
            <person name="Fiddes I."/>
            <person name="Haussler D."/>
            <person name="Eichler E."/>
        </authorList>
    </citation>
    <scope>NUCLEOTIDE SEQUENCE [LARGE SCALE GENOMIC DNA]</scope>
    <source>
        <strain evidence="2">Susie</strain>
    </source>
</reference>
<comment type="caution">
    <text evidence="2">The sequence shown here is derived from an EMBL/GenBank/DDBJ whole genome shotgun (WGS) entry which is preliminary data.</text>
</comment>
<dbReference type="AlphaFoldDB" id="A0A2J8XK60"/>
<protein>
    <submittedName>
        <fullName evidence="2">PXN isoform 4</fullName>
    </submittedName>
</protein>
<name>A0A2J8XK60_PONAB</name>
<gene>
    <name evidence="2" type="ORF">CR201_G0000922</name>
</gene>
<evidence type="ECO:0000313" key="2">
    <source>
        <dbReference type="EMBL" id="PNJ82407.1"/>
    </source>
</evidence>
<accession>A0A2J8XK60</accession>
<sequence length="91" mass="9855">MDDLDSEFQTGTSLAAARPCQEGTQCQVPDSQRRPAGGLGVYHLPHLQTACVLVGGDPLLIPNWKPHIPGDCRATPRPPTPVQRGPQWHNP</sequence>
<feature type="region of interest" description="Disordered" evidence="1">
    <location>
        <begin position="69"/>
        <end position="91"/>
    </location>
</feature>
<evidence type="ECO:0000256" key="1">
    <source>
        <dbReference type="SAM" id="MobiDB-lite"/>
    </source>
</evidence>
<proteinExistence type="predicted"/>
<organism evidence="2">
    <name type="scientific">Pongo abelii</name>
    <name type="common">Sumatran orangutan</name>
    <name type="synonym">Pongo pygmaeus abelii</name>
    <dbReference type="NCBI Taxonomy" id="9601"/>
    <lineage>
        <taxon>Eukaryota</taxon>
        <taxon>Metazoa</taxon>
        <taxon>Chordata</taxon>
        <taxon>Craniata</taxon>
        <taxon>Vertebrata</taxon>
        <taxon>Euteleostomi</taxon>
        <taxon>Mammalia</taxon>
        <taxon>Eutheria</taxon>
        <taxon>Euarchontoglires</taxon>
        <taxon>Primates</taxon>
        <taxon>Haplorrhini</taxon>
        <taxon>Catarrhini</taxon>
        <taxon>Hominidae</taxon>
        <taxon>Pongo</taxon>
    </lineage>
</organism>
<feature type="region of interest" description="Disordered" evidence="1">
    <location>
        <begin position="1"/>
        <end position="36"/>
    </location>
</feature>
<dbReference type="EMBL" id="NDHI03003364">
    <property type="protein sequence ID" value="PNJ82407.1"/>
    <property type="molecule type" value="Genomic_DNA"/>
</dbReference>